<accession>A0A813P7B7</accession>
<evidence type="ECO:0000256" key="2">
    <source>
        <dbReference type="SAM" id="MobiDB-lite"/>
    </source>
</evidence>
<dbReference type="EMBL" id="CAJNOC010000362">
    <property type="protein sequence ID" value="CAF0750397.1"/>
    <property type="molecule type" value="Genomic_DNA"/>
</dbReference>
<feature type="region of interest" description="Disordered" evidence="2">
    <location>
        <begin position="1"/>
        <end position="26"/>
    </location>
</feature>
<proteinExistence type="predicted"/>
<feature type="non-terminal residue" evidence="3">
    <location>
        <position position="1"/>
    </location>
</feature>
<protein>
    <submittedName>
        <fullName evidence="3">Uncharacterized protein</fullName>
    </submittedName>
</protein>
<evidence type="ECO:0000313" key="4">
    <source>
        <dbReference type="Proteomes" id="UP000663879"/>
    </source>
</evidence>
<evidence type="ECO:0000313" key="3">
    <source>
        <dbReference type="EMBL" id="CAF0750397.1"/>
    </source>
</evidence>
<feature type="coiled-coil region" evidence="1">
    <location>
        <begin position="29"/>
        <end position="56"/>
    </location>
</feature>
<gene>
    <name evidence="3" type="ORF">OXX778_LOCUS3882</name>
</gene>
<reference evidence="3" key="1">
    <citation type="submission" date="2021-02" db="EMBL/GenBank/DDBJ databases">
        <authorList>
            <person name="Nowell W R."/>
        </authorList>
    </citation>
    <scope>NUCLEOTIDE SEQUENCE</scope>
    <source>
        <strain evidence="3">Ploen Becks lab</strain>
    </source>
</reference>
<dbReference type="Proteomes" id="UP000663879">
    <property type="component" value="Unassembled WGS sequence"/>
</dbReference>
<comment type="caution">
    <text evidence="3">The sequence shown here is derived from an EMBL/GenBank/DDBJ whole genome shotgun (WGS) entry which is preliminary data.</text>
</comment>
<keyword evidence="4" id="KW-1185">Reference proteome</keyword>
<name>A0A813P7B7_9BILA</name>
<dbReference type="AlphaFoldDB" id="A0A813P7B7"/>
<sequence>HDEEKGNIHKEAEDKNRQKDYTDDSTDYIDRLEIANKSLTEEKEGLKTVLENERRSYEMNKNAHQLSYDTNNFDNTLQGNETVRPKKSQQVQFKLDETQLSPQQPNPKASLFSDLQTKQLVTPKYDLGRTASNNFNIKADQYSTPFTPYGSKIKFFDIN</sequence>
<keyword evidence="1" id="KW-0175">Coiled coil</keyword>
<evidence type="ECO:0000256" key="1">
    <source>
        <dbReference type="SAM" id="Coils"/>
    </source>
</evidence>
<organism evidence="3 4">
    <name type="scientific">Brachionus calyciflorus</name>
    <dbReference type="NCBI Taxonomy" id="104777"/>
    <lineage>
        <taxon>Eukaryota</taxon>
        <taxon>Metazoa</taxon>
        <taxon>Spiralia</taxon>
        <taxon>Gnathifera</taxon>
        <taxon>Rotifera</taxon>
        <taxon>Eurotatoria</taxon>
        <taxon>Monogononta</taxon>
        <taxon>Pseudotrocha</taxon>
        <taxon>Ploima</taxon>
        <taxon>Brachionidae</taxon>
        <taxon>Brachionus</taxon>
    </lineage>
</organism>